<protein>
    <recommendedName>
        <fullName evidence="1">Homing endonuclease LAGLIDADG domain-containing protein</fullName>
    </recommendedName>
</protein>
<dbReference type="InterPro" id="IPR027434">
    <property type="entry name" value="Homing_endonucl"/>
</dbReference>
<name>A0A482DS24_9PEZI</name>
<feature type="domain" description="Homing endonuclease LAGLIDADG" evidence="1">
    <location>
        <begin position="26"/>
        <end position="115"/>
    </location>
</feature>
<evidence type="ECO:0000259" key="1">
    <source>
        <dbReference type="Pfam" id="PF00961"/>
    </source>
</evidence>
<dbReference type="InterPro" id="IPR004860">
    <property type="entry name" value="LAGLIDADG_dom"/>
</dbReference>
<reference evidence="2" key="1">
    <citation type="submission" date="2019-02" db="EMBL/GenBank/DDBJ databases">
        <authorList>
            <person name="Fang M.L."/>
            <person name="Zhang Y."/>
        </authorList>
    </citation>
    <scope>NUCLEOTIDE SEQUENCE</scope>
    <source>
        <strain evidence="2">YMF1.01838</strain>
    </source>
</reference>
<accession>A0A482DS24</accession>
<dbReference type="AlphaFoldDB" id="A0A482DS24"/>
<dbReference type="Pfam" id="PF00961">
    <property type="entry name" value="LAGLIDADG_1"/>
    <property type="match status" value="1"/>
</dbReference>
<keyword evidence="2" id="KW-0496">Mitochondrion</keyword>
<dbReference type="GO" id="GO:0004519">
    <property type="term" value="F:endonuclease activity"/>
    <property type="evidence" value="ECO:0007669"/>
    <property type="project" value="InterPro"/>
</dbReference>
<dbReference type="PANTHER" id="PTHR37520">
    <property type="entry name" value="INTRON-ENCODED DNA ENDONUCLEASE AI2A-RELATED"/>
    <property type="match status" value="1"/>
</dbReference>
<proteinExistence type="predicted"/>
<dbReference type="EMBL" id="MK550697">
    <property type="protein sequence ID" value="QBM09648.1"/>
    <property type="molecule type" value="Genomic_DNA"/>
</dbReference>
<geneLocation type="mitochondrion" evidence="2"/>
<sequence>MAKFCLKYNIELKQPLPLTFNNGWFSGFIDSDGSVYYSETSGQVFISIFQKSIYLLELLVNVYGGKISPVSKKIDAFKYVVYKKDDLFNLIDNSFIQNPLRTLKLERVKLIKQFYTARFHRNSSSSTNEWLAFKNKWENYNSSILNEEVNPNSKN</sequence>
<organism evidence="2">
    <name type="scientific">Dactylella sp</name>
    <dbReference type="NCBI Taxonomy" id="1814903"/>
    <lineage>
        <taxon>Eukaryota</taxon>
        <taxon>Fungi</taxon>
        <taxon>Dikarya</taxon>
        <taxon>Ascomycota</taxon>
        <taxon>Pezizomycotina</taxon>
        <taxon>Orbiliomycetes</taxon>
        <taxon>Orbiliales</taxon>
        <taxon>Orbiliaceae</taxon>
        <taxon>Dactylella</taxon>
    </lineage>
</organism>
<dbReference type="Gene3D" id="3.10.28.10">
    <property type="entry name" value="Homing endonucleases"/>
    <property type="match status" value="1"/>
</dbReference>
<evidence type="ECO:0000313" key="2">
    <source>
        <dbReference type="EMBL" id="QBM09648.1"/>
    </source>
</evidence>
<dbReference type="PANTHER" id="PTHR37520:SF1">
    <property type="entry name" value="INTRON-ENCODED DNA ENDONUCLEASE AI2A-RELATED"/>
    <property type="match status" value="1"/>
</dbReference>
<gene>
    <name evidence="2" type="primary">orf155</name>
</gene>
<dbReference type="SUPFAM" id="SSF55608">
    <property type="entry name" value="Homing endonucleases"/>
    <property type="match status" value="1"/>
</dbReference>